<accession>A0ABU0D764</accession>
<protein>
    <submittedName>
        <fullName evidence="1">Signal transduction protein with GAF and PtsI domain</fullName>
    </submittedName>
</protein>
<reference evidence="1 2" key="1">
    <citation type="submission" date="2023-07" db="EMBL/GenBank/DDBJ databases">
        <title>Genomic Encyclopedia of Type Strains, Phase IV (KMG-IV): sequencing the most valuable type-strain genomes for metagenomic binning, comparative biology and taxonomic classification.</title>
        <authorList>
            <person name="Goeker M."/>
        </authorList>
    </citation>
    <scope>NUCLEOTIDE SEQUENCE [LARGE SCALE GENOMIC DNA]</scope>
    <source>
        <strain evidence="1 2">DSM 27848</strain>
    </source>
</reference>
<organism evidence="1 2">
    <name type="scientific">Lederbergia wuyishanensis</name>
    <dbReference type="NCBI Taxonomy" id="1347903"/>
    <lineage>
        <taxon>Bacteria</taxon>
        <taxon>Bacillati</taxon>
        <taxon>Bacillota</taxon>
        <taxon>Bacilli</taxon>
        <taxon>Bacillales</taxon>
        <taxon>Bacillaceae</taxon>
        <taxon>Lederbergia</taxon>
    </lineage>
</organism>
<gene>
    <name evidence="1" type="ORF">J2S14_003081</name>
</gene>
<dbReference type="RefSeq" id="WP_244682509.1">
    <property type="nucleotide sequence ID" value="NZ_JALIRM010000011.1"/>
</dbReference>
<evidence type="ECO:0000313" key="1">
    <source>
        <dbReference type="EMBL" id="MDQ0344240.1"/>
    </source>
</evidence>
<dbReference type="Proteomes" id="UP001232343">
    <property type="component" value="Unassembled WGS sequence"/>
</dbReference>
<name>A0ABU0D764_9BACI</name>
<sequence length="90" mass="10724">MNRFDKIIVNKDIEINTIGNYYKTGDVVYIKGENSEVYDIFKQLLRDRVFVKEMEFILEGKTSSKYLGRYMMLIDGEFVILENKEITIKR</sequence>
<proteinExistence type="predicted"/>
<dbReference type="EMBL" id="JAUSUO010000008">
    <property type="protein sequence ID" value="MDQ0344240.1"/>
    <property type="molecule type" value="Genomic_DNA"/>
</dbReference>
<evidence type="ECO:0000313" key="2">
    <source>
        <dbReference type="Proteomes" id="UP001232343"/>
    </source>
</evidence>
<keyword evidence="2" id="KW-1185">Reference proteome</keyword>
<comment type="caution">
    <text evidence="1">The sequence shown here is derived from an EMBL/GenBank/DDBJ whole genome shotgun (WGS) entry which is preliminary data.</text>
</comment>